<dbReference type="SMART" id="SM00730">
    <property type="entry name" value="PSN"/>
    <property type="match status" value="1"/>
</dbReference>
<dbReference type="EMBL" id="HBIR01044621">
    <property type="protein sequence ID" value="CAE0578233.1"/>
    <property type="molecule type" value="Transcribed_RNA"/>
</dbReference>
<evidence type="ECO:0000313" key="9">
    <source>
        <dbReference type="EMBL" id="CAE0578233.1"/>
    </source>
</evidence>
<evidence type="ECO:0000256" key="8">
    <source>
        <dbReference type="SAM" id="Phobius"/>
    </source>
</evidence>
<dbReference type="GO" id="GO:0098553">
    <property type="term" value="C:lumenal side of endoplasmic reticulum membrane"/>
    <property type="evidence" value="ECO:0007669"/>
    <property type="project" value="TreeGrafter"/>
</dbReference>
<feature type="transmembrane region" description="Helical" evidence="8">
    <location>
        <begin position="12"/>
        <end position="32"/>
    </location>
</feature>
<keyword evidence="4" id="KW-0378">Hydrolase</keyword>
<keyword evidence="3 8" id="KW-0812">Transmembrane</keyword>
<name>A0A7S3T9S7_EMIHU</name>
<gene>
    <name evidence="9" type="ORF">EHUX00137_LOCUS34839</name>
</gene>
<keyword evidence="5 8" id="KW-1133">Transmembrane helix</keyword>
<dbReference type="PANTHER" id="PTHR12174">
    <property type="entry name" value="SIGNAL PEPTIDE PEPTIDASE"/>
    <property type="match status" value="1"/>
</dbReference>
<evidence type="ECO:0000256" key="5">
    <source>
        <dbReference type="ARBA" id="ARBA00022989"/>
    </source>
</evidence>
<accession>A0A7S3T9S7</accession>
<evidence type="ECO:0000256" key="6">
    <source>
        <dbReference type="ARBA" id="ARBA00023136"/>
    </source>
</evidence>
<organism evidence="9">
    <name type="scientific">Emiliania huxleyi</name>
    <name type="common">Coccolithophore</name>
    <name type="synonym">Pontosphaera huxleyi</name>
    <dbReference type="NCBI Taxonomy" id="2903"/>
    <lineage>
        <taxon>Eukaryota</taxon>
        <taxon>Haptista</taxon>
        <taxon>Haptophyta</taxon>
        <taxon>Prymnesiophyceae</taxon>
        <taxon>Isochrysidales</taxon>
        <taxon>Noelaerhabdaceae</taxon>
        <taxon>Emiliania</taxon>
    </lineage>
</organism>
<comment type="subcellular location">
    <subcellularLocation>
        <location evidence="1">Endomembrane system</location>
        <topology evidence="1">Multi-pass membrane protein</topology>
    </subcellularLocation>
</comment>
<feature type="transmembrane region" description="Helical" evidence="8">
    <location>
        <begin position="52"/>
        <end position="80"/>
    </location>
</feature>
<dbReference type="GO" id="GO:0006465">
    <property type="term" value="P:signal peptide processing"/>
    <property type="evidence" value="ECO:0007669"/>
    <property type="project" value="TreeGrafter"/>
</dbReference>
<protein>
    <recommendedName>
        <fullName evidence="10">Signal peptide peptidase</fullName>
    </recommendedName>
</protein>
<dbReference type="Pfam" id="PF04258">
    <property type="entry name" value="Peptidase_A22B"/>
    <property type="match status" value="1"/>
</dbReference>
<evidence type="ECO:0000256" key="3">
    <source>
        <dbReference type="ARBA" id="ARBA00022692"/>
    </source>
</evidence>
<feature type="region of interest" description="Disordered" evidence="7">
    <location>
        <begin position="223"/>
        <end position="249"/>
    </location>
</feature>
<sequence>MCPADVSRTCPATGAAPAFAVSLAVVAAYLQGPLSTGGPLSLPAFAALNDSLGFGIVMTSLGVIALESFAAAAALLLGLFCYDAFFVFKSDVMLTVATQIEAPAKFLWAAVGAGADAGSRYPFSVLGLGDVVVPGAFVGLLRELDKEQGRAGGGSEEEAREASYFQVGLGAYAAGLLSTFAANYLTKSGQPALVYIVPSLLLSAVATAASRGELPSLLEFESPRAAAAKASRDAWREEKKREREEKRRT</sequence>
<evidence type="ECO:0000256" key="1">
    <source>
        <dbReference type="ARBA" id="ARBA00004127"/>
    </source>
</evidence>
<evidence type="ECO:0008006" key="10">
    <source>
        <dbReference type="Google" id="ProtNLM"/>
    </source>
</evidence>
<comment type="similarity">
    <text evidence="2">Belongs to the peptidase A22B family.</text>
</comment>
<dbReference type="InterPro" id="IPR006639">
    <property type="entry name" value="Preselin/SPP"/>
</dbReference>
<evidence type="ECO:0000256" key="2">
    <source>
        <dbReference type="ARBA" id="ARBA00006859"/>
    </source>
</evidence>
<dbReference type="InterPro" id="IPR007369">
    <property type="entry name" value="Peptidase_A22B_SPP"/>
</dbReference>
<evidence type="ECO:0000256" key="4">
    <source>
        <dbReference type="ARBA" id="ARBA00022801"/>
    </source>
</evidence>
<keyword evidence="6 8" id="KW-0472">Membrane</keyword>
<dbReference type="PANTHER" id="PTHR12174:SF73">
    <property type="entry name" value="SIGNAL PEPTIDE PEPTIDASE DOMAIN CONTAINING PROTEIN"/>
    <property type="match status" value="1"/>
</dbReference>
<dbReference type="AlphaFoldDB" id="A0A7S3T9S7"/>
<dbReference type="GO" id="GO:0098554">
    <property type="term" value="C:cytoplasmic side of endoplasmic reticulum membrane"/>
    <property type="evidence" value="ECO:0007669"/>
    <property type="project" value="TreeGrafter"/>
</dbReference>
<feature type="compositionally biased region" description="Basic and acidic residues" evidence="7">
    <location>
        <begin position="230"/>
        <end position="249"/>
    </location>
</feature>
<dbReference type="GO" id="GO:0033619">
    <property type="term" value="P:membrane protein proteolysis"/>
    <property type="evidence" value="ECO:0007669"/>
    <property type="project" value="TreeGrafter"/>
</dbReference>
<proteinExistence type="inferred from homology"/>
<reference evidence="9" key="1">
    <citation type="submission" date="2021-01" db="EMBL/GenBank/DDBJ databases">
        <authorList>
            <person name="Corre E."/>
            <person name="Pelletier E."/>
            <person name="Niang G."/>
            <person name="Scheremetjew M."/>
            <person name="Finn R."/>
            <person name="Kale V."/>
            <person name="Holt S."/>
            <person name="Cochrane G."/>
            <person name="Meng A."/>
            <person name="Brown T."/>
            <person name="Cohen L."/>
        </authorList>
    </citation>
    <scope>NUCLEOTIDE SEQUENCE</scope>
    <source>
        <strain evidence="9">379</strain>
    </source>
</reference>
<evidence type="ECO:0000256" key="7">
    <source>
        <dbReference type="SAM" id="MobiDB-lite"/>
    </source>
</evidence>
<dbReference type="GO" id="GO:0042500">
    <property type="term" value="F:aspartic endopeptidase activity, intramembrane cleaving"/>
    <property type="evidence" value="ECO:0007669"/>
    <property type="project" value="InterPro"/>
</dbReference>